<dbReference type="OrthoDB" id="4144896at2"/>
<dbReference type="PATRIC" id="fig|66430.4.peg.4648"/>
<protein>
    <recommendedName>
        <fullName evidence="4">IrrE N-terminal-like domain-containing protein</fullName>
    </recommendedName>
</protein>
<reference evidence="2 3" key="1">
    <citation type="submission" date="2015-06" db="EMBL/GenBank/DDBJ databases">
        <title>Recapitulation of the evolution of biosynthetic gene clusters reveals hidden chemical diversity on bacterial genomes.</title>
        <authorList>
            <person name="Cruz-Morales P."/>
            <person name="Martinez-Guerrero C."/>
            <person name="Morales-Escalante M.A."/>
            <person name="Yanez-Guerra L.A."/>
            <person name="Kopp J.F."/>
            <person name="Feldmann J."/>
            <person name="Ramos-Aboites H.E."/>
            <person name="Barona-Gomez F."/>
        </authorList>
    </citation>
    <scope>NUCLEOTIDE SEQUENCE [LARGE SCALE GENOMIC DNA]</scope>
    <source>
        <strain evidence="2 3">ATCC 31245</strain>
    </source>
</reference>
<keyword evidence="3" id="KW-1185">Reference proteome</keyword>
<dbReference type="RefSeq" id="WP_048476418.1">
    <property type="nucleotide sequence ID" value="NZ_LFML01000043.1"/>
</dbReference>
<proteinExistence type="predicted"/>
<organism evidence="2 3">
    <name type="scientific">Streptomyces roseus</name>
    <dbReference type="NCBI Taxonomy" id="66430"/>
    <lineage>
        <taxon>Bacteria</taxon>
        <taxon>Bacillati</taxon>
        <taxon>Actinomycetota</taxon>
        <taxon>Actinomycetes</taxon>
        <taxon>Kitasatosporales</taxon>
        <taxon>Streptomycetaceae</taxon>
        <taxon>Streptomyces</taxon>
    </lineage>
</organism>
<name>A0A0J6XSK2_9ACTN</name>
<dbReference type="STRING" id="66430.ACS04_11275"/>
<feature type="region of interest" description="Disordered" evidence="1">
    <location>
        <begin position="117"/>
        <end position="149"/>
    </location>
</feature>
<sequence>MFPKPHVKPGFRAAAPESDRRARRLSRRFVKGLDLPPAADVRELIPAIQRISGHPTRLAPAPAGSFQGICGMWIRTAAGIDYIFVHENTSRVHQDHIIAHEIGHIIRGHGLTRGLATDPGAGTGGGSGTGSGTGTGTGAGAARQQQSTADQLDRLVPHLDPAKVRVMLGRTDYAHEEEREAELIGTHLQHLLHRPARGRTTRQDRAARTLLRGWR</sequence>
<comment type="caution">
    <text evidence="2">The sequence shown here is derived from an EMBL/GenBank/DDBJ whole genome shotgun (WGS) entry which is preliminary data.</text>
</comment>
<evidence type="ECO:0008006" key="4">
    <source>
        <dbReference type="Google" id="ProtNLM"/>
    </source>
</evidence>
<evidence type="ECO:0000313" key="3">
    <source>
        <dbReference type="Proteomes" id="UP000035932"/>
    </source>
</evidence>
<dbReference type="EMBL" id="LFML01000043">
    <property type="protein sequence ID" value="KMO97743.1"/>
    <property type="molecule type" value="Genomic_DNA"/>
</dbReference>
<dbReference type="Proteomes" id="UP000035932">
    <property type="component" value="Unassembled WGS sequence"/>
</dbReference>
<dbReference type="AlphaFoldDB" id="A0A0J6XSK2"/>
<feature type="compositionally biased region" description="Gly residues" evidence="1">
    <location>
        <begin position="121"/>
        <end position="139"/>
    </location>
</feature>
<accession>A0A0J6XSK2</accession>
<evidence type="ECO:0000256" key="1">
    <source>
        <dbReference type="SAM" id="MobiDB-lite"/>
    </source>
</evidence>
<evidence type="ECO:0000313" key="2">
    <source>
        <dbReference type="EMBL" id="KMO97743.1"/>
    </source>
</evidence>
<gene>
    <name evidence="2" type="ORF">ACS04_11275</name>
</gene>